<dbReference type="PIRSF" id="PIRSF038991">
    <property type="entry name" value="Protein_AbrB"/>
    <property type="match status" value="1"/>
</dbReference>
<feature type="transmembrane region" description="Helical" evidence="1">
    <location>
        <begin position="59"/>
        <end position="77"/>
    </location>
</feature>
<feature type="transmembrane region" description="Helical" evidence="1">
    <location>
        <begin position="264"/>
        <end position="286"/>
    </location>
</feature>
<keyword evidence="1" id="KW-1133">Transmembrane helix</keyword>
<comment type="caution">
    <text evidence="2">The sequence shown here is derived from an EMBL/GenBank/DDBJ whole genome shotgun (WGS) entry which is preliminary data.</text>
</comment>
<feature type="transmembrane region" description="Helical" evidence="1">
    <location>
        <begin position="206"/>
        <end position="227"/>
    </location>
</feature>
<accession>A0ABS8BTS5</accession>
<dbReference type="Proteomes" id="UP001138961">
    <property type="component" value="Unassembled WGS sequence"/>
</dbReference>
<organism evidence="2 3">
    <name type="scientific">Loktanella gaetbuli</name>
    <dbReference type="NCBI Taxonomy" id="2881335"/>
    <lineage>
        <taxon>Bacteria</taxon>
        <taxon>Pseudomonadati</taxon>
        <taxon>Pseudomonadota</taxon>
        <taxon>Alphaproteobacteria</taxon>
        <taxon>Rhodobacterales</taxon>
        <taxon>Roseobacteraceae</taxon>
        <taxon>Loktanella</taxon>
    </lineage>
</organism>
<reference evidence="2" key="1">
    <citation type="submission" date="2021-10" db="EMBL/GenBank/DDBJ databases">
        <title>Loktanella gaetbuli sp. nov., isolated from a tidal flat.</title>
        <authorList>
            <person name="Park S."/>
            <person name="Yoon J.-H."/>
        </authorList>
    </citation>
    <scope>NUCLEOTIDE SEQUENCE</scope>
    <source>
        <strain evidence="2">TSTF-M6</strain>
    </source>
</reference>
<dbReference type="PANTHER" id="PTHR38457">
    <property type="entry name" value="REGULATOR ABRB-RELATED"/>
    <property type="match status" value="1"/>
</dbReference>
<evidence type="ECO:0000313" key="2">
    <source>
        <dbReference type="EMBL" id="MCB5199106.1"/>
    </source>
</evidence>
<evidence type="ECO:0000256" key="1">
    <source>
        <dbReference type="SAM" id="Phobius"/>
    </source>
</evidence>
<dbReference type="RefSeq" id="WP_226747926.1">
    <property type="nucleotide sequence ID" value="NZ_JAJATZ010000003.1"/>
</dbReference>
<protein>
    <submittedName>
        <fullName evidence="2">AbrB family transcriptional regulator</fullName>
    </submittedName>
</protein>
<feature type="transmembrane region" description="Helical" evidence="1">
    <location>
        <begin position="32"/>
        <end position="50"/>
    </location>
</feature>
<keyword evidence="3" id="KW-1185">Reference proteome</keyword>
<dbReference type="NCBIfam" id="TIGR03082">
    <property type="entry name" value="Gneg_AbrB_dup"/>
    <property type="match status" value="2"/>
</dbReference>
<feature type="transmembrane region" description="Helical" evidence="1">
    <location>
        <begin position="9"/>
        <end position="26"/>
    </location>
</feature>
<keyword evidence="1" id="KW-0472">Membrane</keyword>
<evidence type="ECO:0000313" key="3">
    <source>
        <dbReference type="Proteomes" id="UP001138961"/>
    </source>
</evidence>
<feature type="transmembrane region" description="Helical" evidence="1">
    <location>
        <begin position="83"/>
        <end position="105"/>
    </location>
</feature>
<dbReference type="PANTHER" id="PTHR38457:SF1">
    <property type="entry name" value="REGULATOR ABRB-RELATED"/>
    <property type="match status" value="1"/>
</dbReference>
<name>A0ABS8BTS5_9RHOB</name>
<keyword evidence="1" id="KW-0812">Transmembrane</keyword>
<dbReference type="Pfam" id="PF05145">
    <property type="entry name" value="AbrB"/>
    <property type="match status" value="1"/>
</dbReference>
<feature type="transmembrane region" description="Helical" evidence="1">
    <location>
        <begin position="176"/>
        <end position="199"/>
    </location>
</feature>
<sequence>MRIRQHQDIGLALLIGVISGFIGWMVNMPLPWMLGPMIGTTLAAIVGLPVRGPGQLRTIVIPVIGVLLGSAITPDLFDRLGSWTLTILLLPFFLALAAGVSIVVYRRLGGYDPVTAFYAAMPGGLNEMLILGEAAGGDTRKIALAHAARILIVVTLVVMYFGYVLGVRSGTDGRGIVPISAITLTNGLILLGCAVLGVYGGRLLRLPAATVFGPMILSGIVHLVGWVEIAPPTVLVIVAQIVIGTIIGARFVGSSPRQIGRDLWIATVASVAMLVVALGFAEVIALSQGIPLSQAFLAYSPGGLTEMSLLTLALGQDIAFVSVMHIVRITLVIAIAPATFQVLMRRKR</sequence>
<dbReference type="InterPro" id="IPR007820">
    <property type="entry name" value="AbrB_fam"/>
</dbReference>
<feature type="transmembrane region" description="Helical" evidence="1">
    <location>
        <begin position="318"/>
        <end position="343"/>
    </location>
</feature>
<feature type="transmembrane region" description="Helical" evidence="1">
    <location>
        <begin position="150"/>
        <end position="170"/>
    </location>
</feature>
<dbReference type="EMBL" id="JAJATZ010000003">
    <property type="protein sequence ID" value="MCB5199106.1"/>
    <property type="molecule type" value="Genomic_DNA"/>
</dbReference>
<proteinExistence type="predicted"/>
<feature type="transmembrane region" description="Helical" evidence="1">
    <location>
        <begin position="233"/>
        <end position="252"/>
    </location>
</feature>
<dbReference type="InterPro" id="IPR017516">
    <property type="entry name" value="AbrB_dup"/>
</dbReference>
<gene>
    <name evidence="2" type="ORF">LGQ03_07620</name>
</gene>